<evidence type="ECO:0000313" key="2">
    <source>
        <dbReference type="EMBL" id="PIS16847.1"/>
    </source>
</evidence>
<protein>
    <submittedName>
        <fullName evidence="2">Uncharacterized protein</fullName>
    </submittedName>
</protein>
<keyword evidence="1" id="KW-0732">Signal</keyword>
<sequence>MFKSLPILSVSLLAFAVFAGASIGNFGNSKPMISWFPEQVVQDQFPGTAKVITVKSTSQKDLENVEFWITPQLNKYAAVEPTSIDKVEKNKEYTVQIIVSLPTTVKEKKLVERDIEGLLGDQADKDDKDFLKRWDKNKINGLLFVKSDKTIPWFQFWKKDKTKTIKLIQPKPLKITINVKQPSAEVIPVGISLPSSDRIVSDPESTLEYVGDEVVVVFKEGTTLETIRNIISTTGGVFVGSEQRINLYQIRFLGADLSQIDAKINLLELKEEVDSAFRHPLYLGDL</sequence>
<feature type="chain" id="PRO_5013715601" evidence="1">
    <location>
        <begin position="20"/>
        <end position="286"/>
    </location>
</feature>
<organism evidence="2 3">
    <name type="scientific">Candidatus Portnoybacteria bacterium CG09_land_8_20_14_0_10_44_13</name>
    <dbReference type="NCBI Taxonomy" id="1974811"/>
    <lineage>
        <taxon>Bacteria</taxon>
        <taxon>Candidatus Portnoyibacteriota</taxon>
    </lineage>
</organism>
<dbReference type="EMBL" id="PEZF01000059">
    <property type="protein sequence ID" value="PIS16847.1"/>
    <property type="molecule type" value="Genomic_DNA"/>
</dbReference>
<evidence type="ECO:0000313" key="3">
    <source>
        <dbReference type="Proteomes" id="UP000229080"/>
    </source>
</evidence>
<reference evidence="3" key="1">
    <citation type="submission" date="2017-09" db="EMBL/GenBank/DDBJ databases">
        <title>Depth-based differentiation of microbial function through sediment-hosted aquifers and enrichment of novel symbionts in the deep terrestrial subsurface.</title>
        <authorList>
            <person name="Probst A.J."/>
            <person name="Ladd B."/>
            <person name="Jarett J.K."/>
            <person name="Geller-Mcgrath D.E."/>
            <person name="Sieber C.M.K."/>
            <person name="Emerson J.B."/>
            <person name="Anantharaman K."/>
            <person name="Thomas B.C."/>
            <person name="Malmstrom R."/>
            <person name="Stieglmeier M."/>
            <person name="Klingl A."/>
            <person name="Woyke T."/>
            <person name="Ryan C.M."/>
            <person name="Banfield J.F."/>
        </authorList>
    </citation>
    <scope>NUCLEOTIDE SEQUENCE [LARGE SCALE GENOMIC DNA]</scope>
</reference>
<proteinExistence type="predicted"/>
<accession>A0A2H0WW53</accession>
<gene>
    <name evidence="2" type="ORF">COT61_01795</name>
</gene>
<comment type="caution">
    <text evidence="2">The sequence shown here is derived from an EMBL/GenBank/DDBJ whole genome shotgun (WGS) entry which is preliminary data.</text>
</comment>
<dbReference type="AlphaFoldDB" id="A0A2H0WW53"/>
<dbReference type="Proteomes" id="UP000229080">
    <property type="component" value="Unassembled WGS sequence"/>
</dbReference>
<name>A0A2H0WW53_9BACT</name>
<evidence type="ECO:0000256" key="1">
    <source>
        <dbReference type="SAM" id="SignalP"/>
    </source>
</evidence>
<feature type="signal peptide" evidence="1">
    <location>
        <begin position="1"/>
        <end position="19"/>
    </location>
</feature>